<accession>A0AAD9V7A1</accession>
<dbReference type="AlphaFoldDB" id="A0AAD9V7A1"/>
<dbReference type="Proteomes" id="UP001249851">
    <property type="component" value="Unassembled WGS sequence"/>
</dbReference>
<feature type="region of interest" description="Disordered" evidence="1">
    <location>
        <begin position="84"/>
        <end position="115"/>
    </location>
</feature>
<gene>
    <name evidence="2" type="ORF">P5673_012813</name>
</gene>
<evidence type="ECO:0000256" key="1">
    <source>
        <dbReference type="SAM" id="MobiDB-lite"/>
    </source>
</evidence>
<reference evidence="2" key="1">
    <citation type="journal article" date="2023" name="G3 (Bethesda)">
        <title>Whole genome assembly and annotation of the endangered Caribbean coral Acropora cervicornis.</title>
        <authorList>
            <person name="Selwyn J.D."/>
            <person name="Vollmer S.V."/>
        </authorList>
    </citation>
    <scope>NUCLEOTIDE SEQUENCE</scope>
    <source>
        <strain evidence="2">K2</strain>
    </source>
</reference>
<keyword evidence="3" id="KW-1185">Reference proteome</keyword>
<evidence type="ECO:0000313" key="3">
    <source>
        <dbReference type="Proteomes" id="UP001249851"/>
    </source>
</evidence>
<sequence length="325" mass="37061">MRDRQLERFLQPTTDMKKAIGRNAKEEEGLTIAIRQIETEKRLALDHLSRKQDAFVKRALKRRESQSSNFKVPFLKERQMVVEADNPSPGETSQARRLRSWSCQETSSSVSTQKTSNLKNRLILPPLVSGIRCHNENDTLTLKTGASELTPSRHTLIDSKYSIVSSSRGEMNAKVPASTIEPAIRRHSTVTMTEKSTTGYETRLRQRRPRAATLPIIVAPDIQAEEENEQIVEFPTFNTKAICNINGQKISEMYSNRDDSDTINPPFIPPFVIDAATPTRNTLNPIFQDKMAEENRPKYRQAFLASLKTVKYRSGTREICIQIWR</sequence>
<feature type="compositionally biased region" description="Polar residues" evidence="1">
    <location>
        <begin position="89"/>
        <end position="115"/>
    </location>
</feature>
<dbReference type="EMBL" id="JARQWQ010000024">
    <property type="protein sequence ID" value="KAK2563809.1"/>
    <property type="molecule type" value="Genomic_DNA"/>
</dbReference>
<proteinExistence type="predicted"/>
<protein>
    <submittedName>
        <fullName evidence="2">Uncharacterized protein</fullName>
    </submittedName>
</protein>
<comment type="caution">
    <text evidence="2">The sequence shown here is derived from an EMBL/GenBank/DDBJ whole genome shotgun (WGS) entry which is preliminary data.</text>
</comment>
<evidence type="ECO:0000313" key="2">
    <source>
        <dbReference type="EMBL" id="KAK2563809.1"/>
    </source>
</evidence>
<name>A0AAD9V7A1_ACRCE</name>
<reference evidence="2" key="2">
    <citation type="journal article" date="2023" name="Science">
        <title>Genomic signatures of disease resistance in endangered staghorn corals.</title>
        <authorList>
            <person name="Vollmer S.V."/>
            <person name="Selwyn J.D."/>
            <person name="Despard B.A."/>
            <person name="Roesel C.L."/>
        </authorList>
    </citation>
    <scope>NUCLEOTIDE SEQUENCE</scope>
    <source>
        <strain evidence="2">K2</strain>
    </source>
</reference>
<organism evidence="2 3">
    <name type="scientific">Acropora cervicornis</name>
    <name type="common">Staghorn coral</name>
    <dbReference type="NCBI Taxonomy" id="6130"/>
    <lineage>
        <taxon>Eukaryota</taxon>
        <taxon>Metazoa</taxon>
        <taxon>Cnidaria</taxon>
        <taxon>Anthozoa</taxon>
        <taxon>Hexacorallia</taxon>
        <taxon>Scleractinia</taxon>
        <taxon>Astrocoeniina</taxon>
        <taxon>Acroporidae</taxon>
        <taxon>Acropora</taxon>
    </lineage>
</organism>